<evidence type="ECO:0000256" key="3">
    <source>
        <dbReference type="PROSITE-ProRule" id="PRU00182"/>
    </source>
</evidence>
<dbReference type="NCBIfam" id="TIGR00478">
    <property type="entry name" value="tly"/>
    <property type="match status" value="1"/>
</dbReference>
<organism evidence="5 6">
    <name type="scientific">Phaeovibrio sulfidiphilus</name>
    <dbReference type="NCBI Taxonomy" id="1220600"/>
    <lineage>
        <taxon>Bacteria</taxon>
        <taxon>Pseudomonadati</taxon>
        <taxon>Pseudomonadota</taxon>
        <taxon>Alphaproteobacteria</taxon>
        <taxon>Rhodospirillales</taxon>
        <taxon>Rhodospirillaceae</taxon>
        <taxon>Phaeovibrio</taxon>
    </lineage>
</organism>
<dbReference type="SUPFAM" id="SSF53335">
    <property type="entry name" value="S-adenosyl-L-methionine-dependent methyltransferases"/>
    <property type="match status" value="1"/>
</dbReference>
<comment type="similarity">
    <text evidence="2">Belongs to the TlyA family.</text>
</comment>
<gene>
    <name evidence="5" type="ORF">IHV25_07750</name>
</gene>
<dbReference type="InterPro" id="IPR002877">
    <property type="entry name" value="RNA_MeTrfase_FtsJ_dom"/>
</dbReference>
<proteinExistence type="inferred from homology"/>
<feature type="domain" description="RNA-binding S4" evidence="4">
    <location>
        <begin position="8"/>
        <end position="70"/>
    </location>
</feature>
<dbReference type="GO" id="GO:0003723">
    <property type="term" value="F:RNA binding"/>
    <property type="evidence" value="ECO:0007669"/>
    <property type="project" value="UniProtKB-KW"/>
</dbReference>
<dbReference type="PIRSF" id="PIRSF005578">
    <property type="entry name" value="TlyA"/>
    <property type="match status" value="1"/>
</dbReference>
<dbReference type="GO" id="GO:0032259">
    <property type="term" value="P:methylation"/>
    <property type="evidence" value="ECO:0007669"/>
    <property type="project" value="UniProtKB-KW"/>
</dbReference>
<keyword evidence="5" id="KW-0808">Transferase</keyword>
<evidence type="ECO:0000313" key="5">
    <source>
        <dbReference type="EMBL" id="MBE1237541.1"/>
    </source>
</evidence>
<dbReference type="GO" id="GO:0008168">
    <property type="term" value="F:methyltransferase activity"/>
    <property type="evidence" value="ECO:0007669"/>
    <property type="project" value="UniProtKB-KW"/>
</dbReference>
<dbReference type="PANTHER" id="PTHR32319">
    <property type="entry name" value="BACTERIAL HEMOLYSIN-LIKE PROTEIN"/>
    <property type="match status" value="1"/>
</dbReference>
<dbReference type="SMART" id="SM00363">
    <property type="entry name" value="S4"/>
    <property type="match status" value="1"/>
</dbReference>
<evidence type="ECO:0000256" key="1">
    <source>
        <dbReference type="ARBA" id="ARBA00022884"/>
    </source>
</evidence>
<dbReference type="Pfam" id="PF01728">
    <property type="entry name" value="FtsJ"/>
    <property type="match status" value="1"/>
</dbReference>
<evidence type="ECO:0000313" key="6">
    <source>
        <dbReference type="Proteomes" id="UP000631034"/>
    </source>
</evidence>
<keyword evidence="6" id="KW-1185">Reference proteome</keyword>
<dbReference type="InterPro" id="IPR047048">
    <property type="entry name" value="TlyA"/>
</dbReference>
<dbReference type="InterPro" id="IPR002942">
    <property type="entry name" value="S4_RNA-bd"/>
</dbReference>
<dbReference type="PANTHER" id="PTHR32319:SF0">
    <property type="entry name" value="BACTERIAL HEMOLYSIN-LIKE PROTEIN"/>
    <property type="match status" value="1"/>
</dbReference>
<comment type="caution">
    <text evidence="5">The sequence shown here is derived from an EMBL/GenBank/DDBJ whole genome shotgun (WGS) entry which is preliminary data.</text>
</comment>
<evidence type="ECO:0000256" key="2">
    <source>
        <dbReference type="ARBA" id="ARBA00029460"/>
    </source>
</evidence>
<dbReference type="Gene3D" id="3.10.290.10">
    <property type="entry name" value="RNA-binding S4 domain"/>
    <property type="match status" value="1"/>
</dbReference>
<name>A0A8J6YPZ0_9PROT</name>
<dbReference type="EMBL" id="JACZHT010000005">
    <property type="protein sequence ID" value="MBE1237541.1"/>
    <property type="molecule type" value="Genomic_DNA"/>
</dbReference>
<evidence type="ECO:0000259" key="4">
    <source>
        <dbReference type="SMART" id="SM00363"/>
    </source>
</evidence>
<dbReference type="CDD" id="cd02440">
    <property type="entry name" value="AdoMet_MTases"/>
    <property type="match status" value="1"/>
</dbReference>
<dbReference type="AlphaFoldDB" id="A0A8J6YPZ0"/>
<dbReference type="RefSeq" id="WP_192534549.1">
    <property type="nucleotide sequence ID" value="NZ_JACZHT010000005.1"/>
</dbReference>
<dbReference type="PROSITE" id="PS50889">
    <property type="entry name" value="S4"/>
    <property type="match status" value="1"/>
</dbReference>
<reference evidence="5" key="1">
    <citation type="submission" date="2020-10" db="EMBL/GenBank/DDBJ databases">
        <title>Genome sequence of the unusual species of purple photosynthetic bacteria, Phaeovibrio sulfidiphilus DSM 23193, type strain.</title>
        <authorList>
            <person name="Kyndt J.A."/>
            <person name="Meyer T.E."/>
        </authorList>
    </citation>
    <scope>NUCLEOTIDE SEQUENCE</scope>
    <source>
        <strain evidence="5">DSM 23193</strain>
    </source>
</reference>
<dbReference type="InterPro" id="IPR036986">
    <property type="entry name" value="S4_RNA-bd_sf"/>
</dbReference>
<keyword evidence="1 3" id="KW-0694">RNA-binding</keyword>
<sequence>MTPKPKKIRLDQLLVDRGLSDTRTRAAALVLAGQVFSGDRRLDKAGAQVAQDIELSLKGQPHPWVSRGGIKLDSGLDHFGYDVTDRVALDVGASTGGFTDVLLSRGARRVHAVDVGYGQLAQKLRTDPRVVVMERTNARYLDRTLLPDPVDAIVCDASFIGLRTVLEAPLGLAANGAILVALIKPQFEVGRENVGKGGVVRDPELHAEVCARIRDWVSGLPGWIVDGIVPSPITGPNGNVEFLIGARFTGPTPEAPHTGAPVSPESPAD</sequence>
<dbReference type="Gene3D" id="3.40.50.150">
    <property type="entry name" value="Vaccinia Virus protein VP39"/>
    <property type="match status" value="1"/>
</dbReference>
<accession>A0A8J6YPZ0</accession>
<dbReference type="CDD" id="cd00165">
    <property type="entry name" value="S4"/>
    <property type="match status" value="1"/>
</dbReference>
<dbReference type="Proteomes" id="UP000631034">
    <property type="component" value="Unassembled WGS sequence"/>
</dbReference>
<keyword evidence="5" id="KW-0489">Methyltransferase</keyword>
<protein>
    <submittedName>
        <fullName evidence="5">TlyA family RNA methyltransferase</fullName>
    </submittedName>
</protein>
<dbReference type="InterPro" id="IPR004538">
    <property type="entry name" value="Hemolysin_A/TlyA"/>
</dbReference>
<dbReference type="InterPro" id="IPR029063">
    <property type="entry name" value="SAM-dependent_MTases_sf"/>
</dbReference>
<dbReference type="SUPFAM" id="SSF55174">
    <property type="entry name" value="Alpha-L RNA-binding motif"/>
    <property type="match status" value="1"/>
</dbReference>